<evidence type="ECO:0000313" key="1">
    <source>
        <dbReference type="EMBL" id="ARD84836.1"/>
    </source>
</evidence>
<dbReference type="Proteomes" id="UP000192050">
    <property type="component" value="Chromosome"/>
</dbReference>
<accession>A0A1V0N429</accession>
<name>A0A1V0N429_9ARCH</name>
<dbReference type="EMBL" id="CP015363">
    <property type="protein sequence ID" value="ARD84836.1"/>
    <property type="molecule type" value="Genomic_DNA"/>
</dbReference>
<dbReference type="KEGG" id="fai:FAD_0952"/>
<evidence type="ECO:0000313" key="2">
    <source>
        <dbReference type="Proteomes" id="UP000192050"/>
    </source>
</evidence>
<dbReference type="STRING" id="74969.FAD_0952"/>
<reference evidence="1 2" key="1">
    <citation type="submission" date="2011-10" db="EMBL/GenBank/DDBJ databases">
        <title>Metabolic and evolutionary patterns in the extreme acidophile Ferroplasma acidiphilum.</title>
        <authorList>
            <person name="Golyshina O.V."/>
            <person name="Kozyavkin S.A."/>
            <person name="Tatusov R.L."/>
            <person name="Slesarev A.I."/>
            <person name="Golyshin P.N."/>
        </authorList>
    </citation>
    <scope>NUCLEOTIDE SEQUENCE [LARGE SCALE GENOMIC DNA]</scope>
    <source>
        <strain evidence="2">Y</strain>
    </source>
</reference>
<dbReference type="AlphaFoldDB" id="A0A1V0N429"/>
<proteinExistence type="predicted"/>
<organism evidence="1 2">
    <name type="scientific">Ferroplasma acidiphilum</name>
    <dbReference type="NCBI Taxonomy" id="74969"/>
    <lineage>
        <taxon>Archaea</taxon>
        <taxon>Methanobacteriati</taxon>
        <taxon>Thermoplasmatota</taxon>
        <taxon>Thermoplasmata</taxon>
        <taxon>Thermoplasmatales</taxon>
        <taxon>Ferroplasmaceae</taxon>
        <taxon>Ferroplasma</taxon>
    </lineage>
</organism>
<sequence length="247" mass="29174">MSVHLQNKSKHKFDHHLKHKQNFEVLIDAIREASLNVYPYIKIGSKEEPFESFTSRNYSVNWKFWETYSIFSYTSVINKDGKEYEIIRVDKLLYNDIKNHWPEFYENLNKWNEKIKVVGVESTEITNAIIENIYKQLDESNIKAINSPTEYIDKNQKSLQRHALAVYNFVMNTNINEWPNLYSNIGSSEITEPVKKIAENVKREKSAELKKFYGNVKPFLDTAEGLINDLKKLIYDESIKNNCEYIK</sequence>
<gene>
    <name evidence="1" type="ORF">FAD_0952</name>
</gene>
<keyword evidence="2" id="KW-1185">Reference proteome</keyword>
<protein>
    <submittedName>
        <fullName evidence="1">Uncharacterized protein</fullName>
    </submittedName>
</protein>